<dbReference type="EMBL" id="CAJVNV010000126">
    <property type="protein sequence ID" value="CAG8065639.1"/>
    <property type="molecule type" value="Genomic_DNA"/>
</dbReference>
<dbReference type="AlphaFoldDB" id="A0A9W4MT40"/>
<name>A0A9W4MT40_PENNA</name>
<organism evidence="1 2">
    <name type="scientific">Penicillium nalgiovense</name>
    <dbReference type="NCBI Taxonomy" id="60175"/>
    <lineage>
        <taxon>Eukaryota</taxon>
        <taxon>Fungi</taxon>
        <taxon>Dikarya</taxon>
        <taxon>Ascomycota</taxon>
        <taxon>Pezizomycotina</taxon>
        <taxon>Eurotiomycetes</taxon>
        <taxon>Eurotiomycetidae</taxon>
        <taxon>Eurotiales</taxon>
        <taxon>Aspergillaceae</taxon>
        <taxon>Penicillium</taxon>
    </lineage>
</organism>
<evidence type="ECO:0000313" key="2">
    <source>
        <dbReference type="Proteomes" id="UP001153461"/>
    </source>
</evidence>
<sequence>MPKIAWSLSEEENLHPWLLQHRGMSWKAKSKAYFRQFGLKRTGESLRGKRNYLLREYRAMQKRLSEASQSGKRQPRVRREEALRIFLPSPPISTPRASSATAHHLLHAMQQLADPERRCMTGGPEGADQSLLGEMERQPWATVRRANDSIGYTIQMPHTLRSDPSRYVAYHWKFIRRVSAALRHRKMLRFNERSHSSLRCTSGLFSY</sequence>
<evidence type="ECO:0000313" key="1">
    <source>
        <dbReference type="EMBL" id="CAG8065639.1"/>
    </source>
</evidence>
<accession>A0A9W4MT40</accession>
<dbReference type="Proteomes" id="UP001153461">
    <property type="component" value="Unassembled WGS sequence"/>
</dbReference>
<dbReference type="OrthoDB" id="4323916at2759"/>
<proteinExistence type="predicted"/>
<reference evidence="1" key="1">
    <citation type="submission" date="2021-07" db="EMBL/GenBank/DDBJ databases">
        <authorList>
            <person name="Branca A.L. A."/>
        </authorList>
    </citation>
    <scope>NUCLEOTIDE SEQUENCE</scope>
</reference>
<gene>
    <name evidence="1" type="ORF">PNAL_LOCUS3703</name>
</gene>
<protein>
    <submittedName>
        <fullName evidence="1">Uncharacterized protein</fullName>
    </submittedName>
</protein>
<comment type="caution">
    <text evidence="1">The sequence shown here is derived from an EMBL/GenBank/DDBJ whole genome shotgun (WGS) entry which is preliminary data.</text>
</comment>